<gene>
    <name evidence="2" type="primary">yfcF</name>
    <name evidence="2" type="ORF">H8L32_02305</name>
</gene>
<dbReference type="Pfam" id="PF14834">
    <property type="entry name" value="GST_C_4"/>
    <property type="match status" value="1"/>
</dbReference>
<dbReference type="EC" id="2.5.1.18" evidence="2"/>
<keyword evidence="2" id="KW-0808">Transferase</keyword>
<dbReference type="SFLD" id="SFLDS00019">
    <property type="entry name" value="Glutathione_Transferase_(cytos"/>
    <property type="match status" value="1"/>
</dbReference>
<dbReference type="NCBIfam" id="NF011693">
    <property type="entry name" value="PRK15113.1"/>
    <property type="match status" value="1"/>
</dbReference>
<dbReference type="Proteomes" id="UP000650424">
    <property type="component" value="Unassembled WGS sequence"/>
</dbReference>
<dbReference type="InterPro" id="IPR040079">
    <property type="entry name" value="Glutathione_S-Trfase"/>
</dbReference>
<dbReference type="SUPFAM" id="SSF52833">
    <property type="entry name" value="Thioredoxin-like"/>
    <property type="match status" value="1"/>
</dbReference>
<dbReference type="PROSITE" id="PS50404">
    <property type="entry name" value="GST_NTER"/>
    <property type="match status" value="1"/>
</dbReference>
<dbReference type="PANTHER" id="PTHR42673">
    <property type="entry name" value="MALEYLACETOACETATE ISOMERASE"/>
    <property type="match status" value="1"/>
</dbReference>
<dbReference type="Gene3D" id="3.40.30.10">
    <property type="entry name" value="Glutaredoxin"/>
    <property type="match status" value="1"/>
</dbReference>
<dbReference type="PANTHER" id="PTHR42673:SF21">
    <property type="entry name" value="GLUTATHIONE S-TRANSFERASE YFCF"/>
    <property type="match status" value="1"/>
</dbReference>
<protein>
    <submittedName>
        <fullName evidence="2">Glutathione transferase</fullName>
        <ecNumber evidence="2">2.5.1.18</ecNumber>
    </submittedName>
</protein>
<dbReference type="EMBL" id="JACOGF010000001">
    <property type="protein sequence ID" value="MBC3916309.1"/>
    <property type="molecule type" value="Genomic_DNA"/>
</dbReference>
<feature type="domain" description="GST N-terminal" evidence="1">
    <location>
        <begin position="6"/>
        <end position="87"/>
    </location>
</feature>
<dbReference type="Gene3D" id="1.20.1050.10">
    <property type="match status" value="1"/>
</dbReference>
<dbReference type="SUPFAM" id="SSF47616">
    <property type="entry name" value="GST C-terminal domain-like"/>
    <property type="match status" value="1"/>
</dbReference>
<dbReference type="CDD" id="cd03195">
    <property type="entry name" value="GST_C_4"/>
    <property type="match status" value="1"/>
</dbReference>
<dbReference type="InterPro" id="IPR036282">
    <property type="entry name" value="Glutathione-S-Trfase_C_sf"/>
</dbReference>
<dbReference type="CDD" id="cd00570">
    <property type="entry name" value="GST_N_family"/>
    <property type="match status" value="1"/>
</dbReference>
<sequence>MEKQALQLYVDAQFTSPYAMSVFVTLHEKGLEFDVHTVDLDANAQHTGEYAAKSLTQRVPTLVHNGFALSESSAITEYLDDVFPGITVYPKDVRDRARARQIQAWLRSALMPIRVERNTQVIFYGSRLAPLSDAAKEAAQQLFLVGESLLKEGADNLFGTWCIADLDLALMINRLVMHGDDVPEKLANFAHKQWQRPTVQLWMQQQRPALQA</sequence>
<dbReference type="InterPro" id="IPR036249">
    <property type="entry name" value="Thioredoxin-like_sf"/>
</dbReference>
<name>A0ABR6ZK84_9BURK</name>
<reference evidence="2 3" key="1">
    <citation type="submission" date="2020-08" db="EMBL/GenBank/DDBJ databases">
        <title>Novel species isolated from subtropical streams in China.</title>
        <authorList>
            <person name="Lu H."/>
        </authorList>
    </citation>
    <scope>NUCLEOTIDE SEQUENCE [LARGE SCALE GENOMIC DNA]</scope>
    <source>
        <strain evidence="2 3">CY18W</strain>
    </source>
</reference>
<evidence type="ECO:0000313" key="3">
    <source>
        <dbReference type="Proteomes" id="UP000650424"/>
    </source>
</evidence>
<organism evidence="2 3">
    <name type="scientific">Undibacterium hunanense</name>
    <dbReference type="NCBI Taxonomy" id="2762292"/>
    <lineage>
        <taxon>Bacteria</taxon>
        <taxon>Pseudomonadati</taxon>
        <taxon>Pseudomonadota</taxon>
        <taxon>Betaproteobacteria</taxon>
        <taxon>Burkholderiales</taxon>
        <taxon>Oxalobacteraceae</taxon>
        <taxon>Undibacterium</taxon>
    </lineage>
</organism>
<proteinExistence type="predicted"/>
<dbReference type="Pfam" id="PF13409">
    <property type="entry name" value="GST_N_2"/>
    <property type="match status" value="1"/>
</dbReference>
<dbReference type="SFLD" id="SFLDG00358">
    <property type="entry name" value="Main_(cytGST)"/>
    <property type="match status" value="1"/>
</dbReference>
<dbReference type="RefSeq" id="WP_186945535.1">
    <property type="nucleotide sequence ID" value="NZ_JACOGF010000001.1"/>
</dbReference>
<dbReference type="InterPro" id="IPR004045">
    <property type="entry name" value="Glutathione_S-Trfase_N"/>
</dbReference>
<evidence type="ECO:0000259" key="1">
    <source>
        <dbReference type="PROSITE" id="PS50404"/>
    </source>
</evidence>
<evidence type="ECO:0000313" key="2">
    <source>
        <dbReference type="EMBL" id="MBC3916309.1"/>
    </source>
</evidence>
<dbReference type="GO" id="GO:0004364">
    <property type="term" value="F:glutathione transferase activity"/>
    <property type="evidence" value="ECO:0007669"/>
    <property type="project" value="UniProtKB-EC"/>
</dbReference>
<dbReference type="InterPro" id="IPR034338">
    <property type="entry name" value="GST_4_C"/>
</dbReference>
<comment type="caution">
    <text evidence="2">The sequence shown here is derived from an EMBL/GenBank/DDBJ whole genome shotgun (WGS) entry which is preliminary data.</text>
</comment>
<keyword evidence="3" id="KW-1185">Reference proteome</keyword>
<accession>A0ABR6ZK84</accession>